<keyword evidence="5" id="KW-0805">Transcription regulation</keyword>
<dbReference type="PROSITE" id="PS50071">
    <property type="entry name" value="HOMEOBOX_2"/>
    <property type="match status" value="1"/>
</dbReference>
<evidence type="ECO:0000256" key="6">
    <source>
        <dbReference type="ARBA" id="ARBA00023155"/>
    </source>
</evidence>
<dbReference type="PANTHER" id="PTHR21408:SF1">
    <property type="entry name" value="HOMEODOMAIN-ONLY PROTEIN"/>
    <property type="match status" value="1"/>
</dbReference>
<evidence type="ECO:0000256" key="7">
    <source>
        <dbReference type="ARBA" id="ARBA00023163"/>
    </source>
</evidence>
<keyword evidence="8 9" id="KW-0539">Nucleus</keyword>
<keyword evidence="4" id="KW-0678">Repressor</keyword>
<dbReference type="PANTHER" id="PTHR21408">
    <property type="entry name" value="HOMEODOMAIN-ONLY PROTEIN"/>
    <property type="match status" value="1"/>
</dbReference>
<evidence type="ECO:0000256" key="8">
    <source>
        <dbReference type="ARBA" id="ARBA00023242"/>
    </source>
</evidence>
<gene>
    <name evidence="12" type="ORF">scyTo_0007570</name>
</gene>
<evidence type="ECO:0000256" key="9">
    <source>
        <dbReference type="PROSITE-ProRule" id="PRU00108"/>
    </source>
</evidence>
<feature type="DNA-binding region" description="Homeobox" evidence="9">
    <location>
        <begin position="59"/>
        <end position="109"/>
    </location>
</feature>
<feature type="domain" description="Homeobox" evidence="11">
    <location>
        <begin position="57"/>
        <end position="108"/>
    </location>
</feature>
<dbReference type="OrthoDB" id="6159439at2759"/>
<dbReference type="InterPro" id="IPR009057">
    <property type="entry name" value="Homeodomain-like_sf"/>
</dbReference>
<dbReference type="GO" id="GO:0003677">
    <property type="term" value="F:DNA binding"/>
    <property type="evidence" value="ECO:0007669"/>
    <property type="project" value="UniProtKB-UniRule"/>
</dbReference>
<dbReference type="AlphaFoldDB" id="A0A401NUW2"/>
<keyword evidence="7" id="KW-0804">Transcription</keyword>
<comment type="subcellular location">
    <subcellularLocation>
        <location evidence="1 9 10">Nucleus</location>
    </subcellularLocation>
</comment>
<dbReference type="OMA" id="NEWRRTE"/>
<comment type="caution">
    <text evidence="12">The sequence shown here is derived from an EMBL/GenBank/DDBJ whole genome shotgun (WGS) entry which is preliminary data.</text>
</comment>
<dbReference type="InterPro" id="IPR001356">
    <property type="entry name" value="HD"/>
</dbReference>
<sequence>MIPPLGKDSSFKLGKTVLWVIAELNGGVSKLSLSGPSAMEQGGGDNRAGSNLATLDLKDDQIQLLEENFSRMKQPDGSSLMLIAAECGLSEAEAAQWFKQRYAKWRQSEGFPPQCGSVKD</sequence>
<evidence type="ECO:0000313" key="13">
    <source>
        <dbReference type="Proteomes" id="UP000288216"/>
    </source>
</evidence>
<evidence type="ECO:0000256" key="4">
    <source>
        <dbReference type="ARBA" id="ARBA00022491"/>
    </source>
</evidence>
<evidence type="ECO:0000256" key="2">
    <source>
        <dbReference type="ARBA" id="ARBA00021327"/>
    </source>
</evidence>
<evidence type="ECO:0000256" key="3">
    <source>
        <dbReference type="ARBA" id="ARBA00022473"/>
    </source>
</evidence>
<keyword evidence="13" id="KW-1185">Reference proteome</keyword>
<dbReference type="SMART" id="SM00389">
    <property type="entry name" value="HOX"/>
    <property type="match status" value="1"/>
</dbReference>
<dbReference type="GO" id="GO:0006357">
    <property type="term" value="P:regulation of transcription by RNA polymerase II"/>
    <property type="evidence" value="ECO:0007669"/>
    <property type="project" value="TreeGrafter"/>
</dbReference>
<dbReference type="Gene3D" id="1.10.10.60">
    <property type="entry name" value="Homeodomain-like"/>
    <property type="match status" value="1"/>
</dbReference>
<dbReference type="EMBL" id="BFAA01002777">
    <property type="protein sequence ID" value="GCB64683.1"/>
    <property type="molecule type" value="Genomic_DNA"/>
</dbReference>
<evidence type="ECO:0000259" key="11">
    <source>
        <dbReference type="PROSITE" id="PS50071"/>
    </source>
</evidence>
<proteinExistence type="predicted"/>
<keyword evidence="9 10" id="KW-0238">DNA-binding</keyword>
<keyword evidence="3" id="KW-0217">Developmental protein</keyword>
<dbReference type="Proteomes" id="UP000288216">
    <property type="component" value="Unassembled WGS sequence"/>
</dbReference>
<accession>A0A401NUW2</accession>
<evidence type="ECO:0000313" key="12">
    <source>
        <dbReference type="EMBL" id="GCB64683.1"/>
    </source>
</evidence>
<dbReference type="InterPro" id="IPR039162">
    <property type="entry name" value="HOPX"/>
</dbReference>
<evidence type="ECO:0000256" key="5">
    <source>
        <dbReference type="ARBA" id="ARBA00023015"/>
    </source>
</evidence>
<evidence type="ECO:0000256" key="10">
    <source>
        <dbReference type="RuleBase" id="RU000682"/>
    </source>
</evidence>
<dbReference type="STRING" id="75743.A0A401NUW2"/>
<evidence type="ECO:0000256" key="1">
    <source>
        <dbReference type="ARBA" id="ARBA00004123"/>
    </source>
</evidence>
<protein>
    <recommendedName>
        <fullName evidence="2">Homeodomain-only protein</fullName>
    </recommendedName>
</protein>
<dbReference type="SUPFAM" id="SSF46689">
    <property type="entry name" value="Homeodomain-like"/>
    <property type="match status" value="1"/>
</dbReference>
<reference evidence="12 13" key="1">
    <citation type="journal article" date="2018" name="Nat. Ecol. Evol.">
        <title>Shark genomes provide insights into elasmobranch evolution and the origin of vertebrates.</title>
        <authorList>
            <person name="Hara Y"/>
            <person name="Yamaguchi K"/>
            <person name="Onimaru K"/>
            <person name="Kadota M"/>
            <person name="Koyanagi M"/>
            <person name="Keeley SD"/>
            <person name="Tatsumi K"/>
            <person name="Tanaka K"/>
            <person name="Motone F"/>
            <person name="Kageyama Y"/>
            <person name="Nozu R"/>
            <person name="Adachi N"/>
            <person name="Nishimura O"/>
            <person name="Nakagawa R"/>
            <person name="Tanegashima C"/>
            <person name="Kiyatake I"/>
            <person name="Matsumoto R"/>
            <person name="Murakumo K"/>
            <person name="Nishida K"/>
            <person name="Terakita A"/>
            <person name="Kuratani S"/>
            <person name="Sato K"/>
            <person name="Hyodo S Kuraku.S."/>
        </authorList>
    </citation>
    <scope>NUCLEOTIDE SEQUENCE [LARGE SCALE GENOMIC DNA]</scope>
</reference>
<keyword evidence="6 9" id="KW-0371">Homeobox</keyword>
<name>A0A401NUW2_SCYTO</name>
<organism evidence="12 13">
    <name type="scientific">Scyliorhinus torazame</name>
    <name type="common">Cloudy catshark</name>
    <name type="synonym">Catulus torazame</name>
    <dbReference type="NCBI Taxonomy" id="75743"/>
    <lineage>
        <taxon>Eukaryota</taxon>
        <taxon>Metazoa</taxon>
        <taxon>Chordata</taxon>
        <taxon>Craniata</taxon>
        <taxon>Vertebrata</taxon>
        <taxon>Chondrichthyes</taxon>
        <taxon>Elasmobranchii</taxon>
        <taxon>Galeomorphii</taxon>
        <taxon>Galeoidea</taxon>
        <taxon>Carcharhiniformes</taxon>
        <taxon>Scyliorhinidae</taxon>
        <taxon>Scyliorhinus</taxon>
    </lineage>
</organism>
<dbReference type="GO" id="GO:0005634">
    <property type="term" value="C:nucleus"/>
    <property type="evidence" value="ECO:0007669"/>
    <property type="project" value="UniProtKB-SubCell"/>
</dbReference>
<dbReference type="Pfam" id="PF00046">
    <property type="entry name" value="Homeodomain"/>
    <property type="match status" value="1"/>
</dbReference>
<dbReference type="GO" id="GO:0030154">
    <property type="term" value="P:cell differentiation"/>
    <property type="evidence" value="ECO:0007669"/>
    <property type="project" value="InterPro"/>
</dbReference>
<dbReference type="CDD" id="cd00086">
    <property type="entry name" value="homeodomain"/>
    <property type="match status" value="1"/>
</dbReference>